<evidence type="ECO:0000256" key="1">
    <source>
        <dbReference type="SAM" id="SignalP"/>
    </source>
</evidence>
<dbReference type="Proteomes" id="UP000199608">
    <property type="component" value="Unassembled WGS sequence"/>
</dbReference>
<keyword evidence="1" id="KW-0732">Signal</keyword>
<evidence type="ECO:0008006" key="4">
    <source>
        <dbReference type="Google" id="ProtNLM"/>
    </source>
</evidence>
<proteinExistence type="predicted"/>
<gene>
    <name evidence="2" type="ORF">SAMN04487931_105207</name>
</gene>
<evidence type="ECO:0000313" key="3">
    <source>
        <dbReference type="Proteomes" id="UP000199608"/>
    </source>
</evidence>
<feature type="signal peptide" evidence="1">
    <location>
        <begin position="1"/>
        <end position="24"/>
    </location>
</feature>
<dbReference type="EMBL" id="FNLL01000005">
    <property type="protein sequence ID" value="SDU19044.1"/>
    <property type="molecule type" value="Genomic_DNA"/>
</dbReference>
<evidence type="ECO:0000313" key="2">
    <source>
        <dbReference type="EMBL" id="SDU19044.1"/>
    </source>
</evidence>
<keyword evidence="3" id="KW-1185">Reference proteome</keyword>
<dbReference type="RefSeq" id="WP_092233514.1">
    <property type="nucleotide sequence ID" value="NZ_FNLL01000005.1"/>
</dbReference>
<protein>
    <recommendedName>
        <fullName evidence="4">Cytochrome c family protein</fullName>
    </recommendedName>
</protein>
<feature type="chain" id="PRO_5011496119" description="Cytochrome c family protein" evidence="1">
    <location>
        <begin position="25"/>
        <end position="116"/>
    </location>
</feature>
<sequence>MFKKSILTITVLIFSIVSFSMAFAYQGPDGNKRKGKYTYRKVFKACAAAGMIESATPTISPADKTMGQWKNIFENKTFDEFKCTDNWAALSDTDILDIYSYFYHHASDSPTPAKCQ</sequence>
<reference evidence="3" key="1">
    <citation type="submission" date="2016-10" db="EMBL/GenBank/DDBJ databases">
        <authorList>
            <person name="Varghese N."/>
            <person name="Submissions S."/>
        </authorList>
    </citation>
    <scope>NUCLEOTIDE SEQUENCE [LARGE SCALE GENOMIC DNA]</scope>
    <source>
        <strain evidence="3">DSM 3384</strain>
    </source>
</reference>
<accession>A0A1H2GHM5</accession>
<name>A0A1H2GHM5_9BACT</name>
<dbReference type="AlphaFoldDB" id="A0A1H2GHM5"/>
<organism evidence="2 3">
    <name type="scientific">Desulfobacula phenolica</name>
    <dbReference type="NCBI Taxonomy" id="90732"/>
    <lineage>
        <taxon>Bacteria</taxon>
        <taxon>Pseudomonadati</taxon>
        <taxon>Thermodesulfobacteriota</taxon>
        <taxon>Desulfobacteria</taxon>
        <taxon>Desulfobacterales</taxon>
        <taxon>Desulfobacteraceae</taxon>
        <taxon>Desulfobacula</taxon>
    </lineage>
</organism>